<dbReference type="InterPro" id="IPR036388">
    <property type="entry name" value="WH-like_DNA-bd_sf"/>
</dbReference>
<keyword evidence="7" id="KW-1185">Reference proteome</keyword>
<dbReference type="InterPro" id="IPR029016">
    <property type="entry name" value="GAF-like_dom_sf"/>
</dbReference>
<dbReference type="PROSITE" id="PS51078">
    <property type="entry name" value="ICLR_ED"/>
    <property type="match status" value="1"/>
</dbReference>
<dbReference type="EMBL" id="JBHSQS010000006">
    <property type="protein sequence ID" value="MFC5924118.1"/>
    <property type="molecule type" value="Genomic_DNA"/>
</dbReference>
<name>A0ABW1H559_9ACTN</name>
<dbReference type="InterPro" id="IPR036390">
    <property type="entry name" value="WH_DNA-bd_sf"/>
</dbReference>
<dbReference type="Pfam" id="PF01614">
    <property type="entry name" value="IclR_C"/>
    <property type="match status" value="1"/>
</dbReference>
<dbReference type="InterPro" id="IPR050707">
    <property type="entry name" value="HTH_MetabolicPath_Reg"/>
</dbReference>
<dbReference type="PROSITE" id="PS51077">
    <property type="entry name" value="HTH_ICLR"/>
    <property type="match status" value="1"/>
</dbReference>
<proteinExistence type="predicted"/>
<dbReference type="Gene3D" id="3.30.450.40">
    <property type="match status" value="1"/>
</dbReference>
<dbReference type="SMART" id="SM00346">
    <property type="entry name" value="HTH_ICLR"/>
    <property type="match status" value="1"/>
</dbReference>
<organism evidence="6 7">
    <name type="scientific">Micromonospora vulcania</name>
    <dbReference type="NCBI Taxonomy" id="1441873"/>
    <lineage>
        <taxon>Bacteria</taxon>
        <taxon>Bacillati</taxon>
        <taxon>Actinomycetota</taxon>
        <taxon>Actinomycetes</taxon>
        <taxon>Micromonosporales</taxon>
        <taxon>Micromonosporaceae</taxon>
        <taxon>Micromonospora</taxon>
    </lineage>
</organism>
<feature type="domain" description="IclR-ED" evidence="5">
    <location>
        <begin position="55"/>
        <end position="232"/>
    </location>
</feature>
<reference evidence="7" key="1">
    <citation type="journal article" date="2019" name="Int. J. Syst. Evol. Microbiol.">
        <title>The Global Catalogue of Microorganisms (GCM) 10K type strain sequencing project: providing services to taxonomists for standard genome sequencing and annotation.</title>
        <authorList>
            <consortium name="The Broad Institute Genomics Platform"/>
            <consortium name="The Broad Institute Genome Sequencing Center for Infectious Disease"/>
            <person name="Wu L."/>
            <person name="Ma J."/>
        </authorList>
    </citation>
    <scope>NUCLEOTIDE SEQUENCE [LARGE SCALE GENOMIC DNA]</scope>
    <source>
        <strain evidence="7">CGMCC 4.7144</strain>
    </source>
</reference>
<dbReference type="Proteomes" id="UP001596226">
    <property type="component" value="Unassembled WGS sequence"/>
</dbReference>
<keyword evidence="3" id="KW-0804">Transcription</keyword>
<dbReference type="PANTHER" id="PTHR30136">
    <property type="entry name" value="HELIX-TURN-HELIX TRANSCRIPTIONAL REGULATOR, ICLR FAMILY"/>
    <property type="match status" value="1"/>
</dbReference>
<evidence type="ECO:0000259" key="5">
    <source>
        <dbReference type="PROSITE" id="PS51078"/>
    </source>
</evidence>
<comment type="caution">
    <text evidence="6">The sequence shown here is derived from an EMBL/GenBank/DDBJ whole genome shotgun (WGS) entry which is preliminary data.</text>
</comment>
<evidence type="ECO:0000256" key="1">
    <source>
        <dbReference type="ARBA" id="ARBA00023015"/>
    </source>
</evidence>
<evidence type="ECO:0000313" key="6">
    <source>
        <dbReference type="EMBL" id="MFC5924118.1"/>
    </source>
</evidence>
<dbReference type="InterPro" id="IPR005471">
    <property type="entry name" value="Tscrpt_reg_IclR_N"/>
</dbReference>
<dbReference type="Gene3D" id="1.10.10.10">
    <property type="entry name" value="Winged helix-like DNA-binding domain superfamily/Winged helix DNA-binding domain"/>
    <property type="match status" value="1"/>
</dbReference>
<evidence type="ECO:0000259" key="4">
    <source>
        <dbReference type="PROSITE" id="PS51077"/>
    </source>
</evidence>
<dbReference type="Pfam" id="PF09339">
    <property type="entry name" value="HTH_IclR"/>
    <property type="match status" value="1"/>
</dbReference>
<dbReference type="InterPro" id="IPR014757">
    <property type="entry name" value="Tscrpt_reg_IclR_C"/>
</dbReference>
<evidence type="ECO:0000256" key="3">
    <source>
        <dbReference type="ARBA" id="ARBA00023163"/>
    </source>
</evidence>
<feature type="domain" description="HTH iclR-type" evidence="4">
    <location>
        <begin position="1"/>
        <end position="54"/>
    </location>
</feature>
<keyword evidence="2" id="KW-0238">DNA-binding</keyword>
<dbReference type="SUPFAM" id="SSF46785">
    <property type="entry name" value="Winged helix' DNA-binding domain"/>
    <property type="match status" value="1"/>
</dbReference>
<dbReference type="SUPFAM" id="SSF55781">
    <property type="entry name" value="GAF domain-like"/>
    <property type="match status" value="1"/>
</dbReference>
<evidence type="ECO:0000313" key="7">
    <source>
        <dbReference type="Proteomes" id="UP001596226"/>
    </source>
</evidence>
<evidence type="ECO:0000256" key="2">
    <source>
        <dbReference type="ARBA" id="ARBA00023125"/>
    </source>
</evidence>
<dbReference type="PANTHER" id="PTHR30136:SF39">
    <property type="entry name" value="TRANSCRIPTIONAL REGULATORY PROTEIN"/>
    <property type="match status" value="1"/>
</dbReference>
<keyword evidence="1" id="KW-0805">Transcription regulation</keyword>
<protein>
    <submittedName>
        <fullName evidence="6">IclR family transcriptional regulator</fullName>
    </submittedName>
</protein>
<sequence length="237" mass="25582">MEIMSLLTENRPSVTIREIVDSTGLAKTTVIRLVQTLEQNGLLWATSHGYTAGPGLWRWAHLANRSWEVPPETRQLMRDLAATHRETVNLYVTRDISRVCVAQEESPQALRHVVRVGDELPMWAGASSKVLLRDAAPALLARVAASSPWGQSHVGTLRTWISEAAVAGFATSAGEREPGLSAVAVPVTGRSGPVVAALCLSGPTTRFTPERVADFVESLTVAATRMSEAGFDHPLAR</sequence>
<gene>
    <name evidence="6" type="ORF">ACFQGL_12270</name>
</gene>
<accession>A0ABW1H559</accession>